<dbReference type="SUPFAM" id="SSF54523">
    <property type="entry name" value="Pili subunits"/>
    <property type="match status" value="1"/>
</dbReference>
<dbReference type="EMBL" id="JACOSL010000052">
    <property type="protein sequence ID" value="MBI1757125.1"/>
    <property type="molecule type" value="Genomic_DNA"/>
</dbReference>
<feature type="region of interest" description="Disordered" evidence="1">
    <location>
        <begin position="443"/>
        <end position="485"/>
    </location>
</feature>
<evidence type="ECO:0000313" key="3">
    <source>
        <dbReference type="Proteomes" id="UP000727962"/>
    </source>
</evidence>
<evidence type="ECO:0000256" key="1">
    <source>
        <dbReference type="SAM" id="MobiDB-lite"/>
    </source>
</evidence>
<comment type="caution">
    <text evidence="2">The sequence shown here is derived from an EMBL/GenBank/DDBJ whole genome shotgun (WGS) entry which is preliminary data.</text>
</comment>
<reference evidence="2" key="1">
    <citation type="submission" date="2020-07" db="EMBL/GenBank/DDBJ databases">
        <title>Huge and variable diversity of episymbiotic CPR bacteria and DPANN archaea in groundwater ecosystems.</title>
        <authorList>
            <person name="He C.Y."/>
            <person name="Keren R."/>
            <person name="Whittaker M."/>
            <person name="Farag I.F."/>
            <person name="Doudna J."/>
            <person name="Cate J.H.D."/>
            <person name="Banfield J.F."/>
        </authorList>
    </citation>
    <scope>NUCLEOTIDE SEQUENCE</scope>
    <source>
        <strain evidence="2">NC_groundwater_17_Pr7_B-0.1um_64_12</strain>
    </source>
</reference>
<evidence type="ECO:0000313" key="2">
    <source>
        <dbReference type="EMBL" id="MBI1757125.1"/>
    </source>
</evidence>
<proteinExistence type="predicted"/>
<dbReference type="Proteomes" id="UP000727962">
    <property type="component" value="Unassembled WGS sequence"/>
</dbReference>
<sequence>MIFPWPWRVAGLLSISLLGARTEDRTIEKAPIDSLIATLPAGLARSPEPARDADNGWIEFLKALNDFKSTGPKIAALREMDAANWNTDDVSLLDGVFARDKGTFERVRRAADKKALAVVGTAGGGRYAKLAEAYDDPKKLDELTKRETAQALVLILNGKRDEGVRQLAGGATMYLRLAASGGPARFYEAHQSALRLFLRRMRQAAKLPVVRGDDLAALLQALPETAKRDTDYRKVVIDDLFEHGLPALAETETVGQVLQCVDGEEPAKGPDPNDAIVLAFTQPKAPVDKIATAKLMGEGALEILKAIDLPWVADASFPHAVPDAEAAGAYPADVLTIEASERHIKDDDKSGFVSRLAALANPLGRLMSPAYLDDLVEGRKASLATLATVALTRACLAVHIYRRKHHDLPDTLELLVKDGILKAIPIDPFDDNPVHYSKERGILWSVGPDGKDDDGDSSFQHPAQEGGPPGAPKDIVVTLNPSPAP</sequence>
<dbReference type="AlphaFoldDB" id="A0A931PWA9"/>
<protein>
    <submittedName>
        <fullName evidence="2">Uncharacterized protein</fullName>
    </submittedName>
</protein>
<accession>A0A931PWA9</accession>
<organism evidence="2 3">
    <name type="scientific">Fimbriimonas ginsengisoli</name>
    <dbReference type="NCBI Taxonomy" id="1005039"/>
    <lineage>
        <taxon>Bacteria</taxon>
        <taxon>Bacillati</taxon>
        <taxon>Armatimonadota</taxon>
        <taxon>Fimbriimonadia</taxon>
        <taxon>Fimbriimonadales</taxon>
        <taxon>Fimbriimonadaceae</taxon>
        <taxon>Fimbriimonas</taxon>
    </lineage>
</organism>
<gene>
    <name evidence="2" type="ORF">HYR64_08480</name>
</gene>
<name>A0A931PWA9_FIMGI</name>
<dbReference type="InterPro" id="IPR045584">
    <property type="entry name" value="Pilin-like"/>
</dbReference>